<dbReference type="AlphaFoldDB" id="A0A6S6SC45"/>
<dbReference type="PANTHER" id="PTHR35812:SF1">
    <property type="entry name" value="LIPOPROTEIN"/>
    <property type="match status" value="1"/>
</dbReference>
<proteinExistence type="predicted"/>
<dbReference type="EMBL" id="CACVAX010000001">
    <property type="protein sequence ID" value="CAA6800268.1"/>
    <property type="molecule type" value="Genomic_DNA"/>
</dbReference>
<gene>
    <name evidence="3" type="ORF">HELGO_WM9734</name>
</gene>
<dbReference type="InterPro" id="IPR011460">
    <property type="entry name" value="Lcl_C"/>
</dbReference>
<reference evidence="3" key="1">
    <citation type="submission" date="2020-01" db="EMBL/GenBank/DDBJ databases">
        <authorList>
            <person name="Meier V. D."/>
            <person name="Meier V D."/>
        </authorList>
    </citation>
    <scope>NUCLEOTIDE SEQUENCE</scope>
    <source>
        <strain evidence="3">HLG_WM_MAG_04</strain>
    </source>
</reference>
<evidence type="ECO:0000259" key="2">
    <source>
        <dbReference type="Pfam" id="PF07603"/>
    </source>
</evidence>
<name>A0A6S6SC45_9BACT</name>
<dbReference type="PANTHER" id="PTHR35812">
    <property type="entry name" value="LIPOPROTEIN"/>
    <property type="match status" value="1"/>
</dbReference>
<evidence type="ECO:0000256" key="1">
    <source>
        <dbReference type="SAM" id="SignalP"/>
    </source>
</evidence>
<evidence type="ECO:0000313" key="3">
    <source>
        <dbReference type="EMBL" id="CAA6800268.1"/>
    </source>
</evidence>
<feature type="domain" description="Lcl C-terminal" evidence="2">
    <location>
        <begin position="25"/>
        <end position="141"/>
    </location>
</feature>
<protein>
    <recommendedName>
        <fullName evidence="2">Lcl C-terminal domain-containing protein</fullName>
    </recommendedName>
</protein>
<dbReference type="Pfam" id="PF07603">
    <property type="entry name" value="Lcl_C"/>
    <property type="match status" value="1"/>
</dbReference>
<accession>A0A6S6SC45</accession>
<organism evidence="3">
    <name type="scientific">uncultured Sulfurovum sp</name>
    <dbReference type="NCBI Taxonomy" id="269237"/>
    <lineage>
        <taxon>Bacteria</taxon>
        <taxon>Pseudomonadati</taxon>
        <taxon>Campylobacterota</taxon>
        <taxon>Epsilonproteobacteria</taxon>
        <taxon>Campylobacterales</taxon>
        <taxon>Sulfurovaceae</taxon>
        <taxon>Sulfurovum</taxon>
        <taxon>environmental samples</taxon>
    </lineage>
</organism>
<sequence>MKMICLLLISLSGIVNAEGLSRGNGVVIDSSTYLEWQDDYSDNGGDIKNTAWNDAIDYCEDLILDEKSDWRLPTLKELSSLVDYVENNPAINAIFENTYSNSYWSSTSHSNNVESAWIVYFYDGYQDYLNKNGNSYVRCVRAGE</sequence>
<feature type="signal peptide" evidence="1">
    <location>
        <begin position="1"/>
        <end position="17"/>
    </location>
</feature>
<keyword evidence="1" id="KW-0732">Signal</keyword>
<feature type="chain" id="PRO_5027657446" description="Lcl C-terminal domain-containing protein" evidence="1">
    <location>
        <begin position="18"/>
        <end position="144"/>
    </location>
</feature>